<comment type="function">
    <text evidence="13">Involved in the synthesis of glucuronoxylan hemicellulose in secondary cell walls.</text>
</comment>
<keyword evidence="5 13" id="KW-0812">Transmembrane</keyword>
<name>A0AA89ADN1_9ASTE</name>
<dbReference type="GO" id="GO:0071555">
    <property type="term" value="P:cell wall organization"/>
    <property type="evidence" value="ECO:0007669"/>
    <property type="project" value="UniProtKB-KW"/>
</dbReference>
<dbReference type="GO" id="GO:0042285">
    <property type="term" value="F:xylosyltransferase activity"/>
    <property type="evidence" value="ECO:0007669"/>
    <property type="project" value="TreeGrafter"/>
</dbReference>
<dbReference type="Pfam" id="PF03360">
    <property type="entry name" value="Glyco_transf_43"/>
    <property type="match status" value="1"/>
</dbReference>
<dbReference type="Gene3D" id="3.90.550.10">
    <property type="entry name" value="Spore Coat Polysaccharide Biosynthesis Protein SpsA, Chain A"/>
    <property type="match status" value="1"/>
</dbReference>
<evidence type="ECO:0000256" key="7">
    <source>
        <dbReference type="ARBA" id="ARBA00022989"/>
    </source>
</evidence>
<keyword evidence="6 13" id="KW-0735">Signal-anchor</keyword>
<evidence type="ECO:0000256" key="6">
    <source>
        <dbReference type="ARBA" id="ARBA00022968"/>
    </source>
</evidence>
<evidence type="ECO:0000256" key="2">
    <source>
        <dbReference type="ARBA" id="ARBA00007706"/>
    </source>
</evidence>
<keyword evidence="4 13" id="KW-0808">Transferase</keyword>
<evidence type="ECO:0000256" key="1">
    <source>
        <dbReference type="ARBA" id="ARBA00004323"/>
    </source>
</evidence>
<keyword evidence="9 13" id="KW-0472">Membrane</keyword>
<evidence type="ECO:0000256" key="8">
    <source>
        <dbReference type="ARBA" id="ARBA00023034"/>
    </source>
</evidence>
<sequence length="457" mass="51954">MASIRRTLSPVPRPGILLNGEACSIASPLSKSSSCNQNYQPSGASLFSYFGSLDYALYRVQAFIQGLFSQRSSRALEMTKSKGLFWRRALFHFSVCFVVGIFVGLTPYVSLSLSMNLMSEHQTSFEVHPPDREVHMHDIVPRNLTTLAEGSVINDTTLLEPHAINGELGSVVSDDSVVTQLPYQDSDVVIHKLLIIVTPTYARPFQAYYLNRLAHTLKLIPPPLLWIVVEMTSQSAETAAILRKTGVMYRHLVCSTNLTQVKDRRVHQRNVALSHIETHRLDGILYFADDANIYTDELFEQMRQIRRFGTWTVAKLMQDKAEPMLEGPICNGTRVIGWHTKDVARRFRRFHAEMSGFAFNSTILWDQKRWHRPTLESVRQLDTVKEGFQVSFLYSIVVLNIVGSTFIEQVLEDESQMEGLPPDCSKVMVLHSHVESWYPYPREWFSKSNLDAIAPLA</sequence>
<dbReference type="EMBL" id="JAVXUP010003153">
    <property type="protein sequence ID" value="KAK2999864.1"/>
    <property type="molecule type" value="Genomic_DNA"/>
</dbReference>
<dbReference type="Proteomes" id="UP001188597">
    <property type="component" value="Unassembled WGS sequence"/>
</dbReference>
<gene>
    <name evidence="14" type="ORF">RJ639_022850</name>
</gene>
<reference evidence="14" key="1">
    <citation type="submission" date="2022-12" db="EMBL/GenBank/DDBJ databases">
        <title>Draft genome assemblies for two species of Escallonia (Escalloniales).</title>
        <authorList>
            <person name="Chanderbali A."/>
            <person name="Dervinis C."/>
            <person name="Anghel I."/>
            <person name="Soltis D."/>
            <person name="Soltis P."/>
            <person name="Zapata F."/>
        </authorList>
    </citation>
    <scope>NUCLEOTIDE SEQUENCE</scope>
    <source>
        <strain evidence="14">UCBG64.0493</strain>
        <tissue evidence="14">Leaf</tissue>
    </source>
</reference>
<keyword evidence="8 13" id="KW-0333">Golgi apparatus</keyword>
<dbReference type="FunFam" id="3.90.550.10:FF:000064">
    <property type="entry name" value="Glycosyltransferases"/>
    <property type="match status" value="1"/>
</dbReference>
<keyword evidence="3" id="KW-0328">Glycosyltransferase</keyword>
<evidence type="ECO:0000256" key="3">
    <source>
        <dbReference type="ARBA" id="ARBA00022676"/>
    </source>
</evidence>
<dbReference type="InterPro" id="IPR005027">
    <property type="entry name" value="Glyco_trans_43"/>
</dbReference>
<comment type="caution">
    <text evidence="14">The sequence shown here is derived from an EMBL/GenBank/DDBJ whole genome shotgun (WGS) entry which is preliminary data.</text>
</comment>
<evidence type="ECO:0000313" key="14">
    <source>
        <dbReference type="EMBL" id="KAK2999864.1"/>
    </source>
</evidence>
<dbReference type="SUPFAM" id="SSF53448">
    <property type="entry name" value="Nucleotide-diphospho-sugar transferases"/>
    <property type="match status" value="1"/>
</dbReference>
<evidence type="ECO:0000256" key="11">
    <source>
        <dbReference type="ARBA" id="ARBA00023316"/>
    </source>
</evidence>
<protein>
    <recommendedName>
        <fullName evidence="13">Glycosyltransferases</fullName>
        <ecNumber evidence="13">2.4.-.-</ecNumber>
    </recommendedName>
</protein>
<keyword evidence="11 13" id="KW-0961">Cell wall biogenesis/degradation</keyword>
<dbReference type="InterPro" id="IPR029044">
    <property type="entry name" value="Nucleotide-diphossugar_trans"/>
</dbReference>
<evidence type="ECO:0000256" key="13">
    <source>
        <dbReference type="RuleBase" id="RU363127"/>
    </source>
</evidence>
<keyword evidence="7 13" id="KW-1133">Transmembrane helix</keyword>
<feature type="site" description="Interaction with galactose moiety of substrate glycoprotein" evidence="12">
    <location>
        <position position="326"/>
    </location>
</feature>
<evidence type="ECO:0000256" key="9">
    <source>
        <dbReference type="ARBA" id="ARBA00023136"/>
    </source>
</evidence>
<dbReference type="GO" id="GO:0009834">
    <property type="term" value="P:plant-type secondary cell wall biogenesis"/>
    <property type="evidence" value="ECO:0007669"/>
    <property type="project" value="TreeGrafter"/>
</dbReference>
<dbReference type="CDD" id="cd00218">
    <property type="entry name" value="GlcAT-I"/>
    <property type="match status" value="1"/>
</dbReference>
<comment type="subcellular location">
    <subcellularLocation>
        <location evidence="1 13">Golgi apparatus membrane</location>
        <topology evidence="1 13">Single-pass type II membrane protein</topology>
    </subcellularLocation>
</comment>
<comment type="similarity">
    <text evidence="2 13">Belongs to the glycosyltransferase 43 family.</text>
</comment>
<evidence type="ECO:0000256" key="10">
    <source>
        <dbReference type="ARBA" id="ARBA00023180"/>
    </source>
</evidence>
<evidence type="ECO:0000256" key="4">
    <source>
        <dbReference type="ARBA" id="ARBA00022679"/>
    </source>
</evidence>
<keyword evidence="15" id="KW-1185">Reference proteome</keyword>
<evidence type="ECO:0000313" key="15">
    <source>
        <dbReference type="Proteomes" id="UP001188597"/>
    </source>
</evidence>
<dbReference type="PANTHER" id="PTHR10896:SF20">
    <property type="entry name" value="BETA-1,4-XYLOSYLTRANSFERASE IRX9L-RELATED"/>
    <property type="match status" value="1"/>
</dbReference>
<proteinExistence type="inferred from homology"/>
<evidence type="ECO:0000256" key="5">
    <source>
        <dbReference type="ARBA" id="ARBA00022692"/>
    </source>
</evidence>
<dbReference type="GO" id="GO:0000139">
    <property type="term" value="C:Golgi membrane"/>
    <property type="evidence" value="ECO:0007669"/>
    <property type="project" value="UniProtKB-SubCell"/>
</dbReference>
<feature type="transmembrane region" description="Helical" evidence="13">
    <location>
        <begin position="89"/>
        <end position="109"/>
    </location>
</feature>
<dbReference type="PANTHER" id="PTHR10896">
    <property type="entry name" value="GALACTOSYLGALACTOSYLXYLOSYLPROTEIN 3-BETA-GLUCURONOSYLTRANSFERASE BETA-1,3-GLUCURONYLTRANSFERASE"/>
    <property type="match status" value="1"/>
</dbReference>
<dbReference type="GO" id="GO:0010417">
    <property type="term" value="P:glucuronoxylan biosynthetic process"/>
    <property type="evidence" value="ECO:0007669"/>
    <property type="project" value="TreeGrafter"/>
</dbReference>
<dbReference type="EC" id="2.4.-.-" evidence="13"/>
<accession>A0AA89ADN1</accession>
<evidence type="ECO:0000256" key="12">
    <source>
        <dbReference type="PIRSR" id="PIRSR605027-4"/>
    </source>
</evidence>
<dbReference type="GO" id="GO:0015018">
    <property type="term" value="F:galactosylgalactosylxylosylprotein 3-beta-glucuronosyltransferase activity"/>
    <property type="evidence" value="ECO:0007669"/>
    <property type="project" value="InterPro"/>
</dbReference>
<organism evidence="14 15">
    <name type="scientific">Escallonia herrerae</name>
    <dbReference type="NCBI Taxonomy" id="1293975"/>
    <lineage>
        <taxon>Eukaryota</taxon>
        <taxon>Viridiplantae</taxon>
        <taxon>Streptophyta</taxon>
        <taxon>Embryophyta</taxon>
        <taxon>Tracheophyta</taxon>
        <taxon>Spermatophyta</taxon>
        <taxon>Magnoliopsida</taxon>
        <taxon>eudicotyledons</taxon>
        <taxon>Gunneridae</taxon>
        <taxon>Pentapetalae</taxon>
        <taxon>asterids</taxon>
        <taxon>campanulids</taxon>
        <taxon>Escalloniales</taxon>
        <taxon>Escalloniaceae</taxon>
        <taxon>Escallonia</taxon>
    </lineage>
</organism>
<dbReference type="AlphaFoldDB" id="A0AA89ADN1"/>
<keyword evidence="10" id="KW-0325">Glycoprotein</keyword>